<feature type="compositionally biased region" description="Polar residues" evidence="1">
    <location>
        <begin position="451"/>
        <end position="464"/>
    </location>
</feature>
<dbReference type="PROSITE" id="PS51257">
    <property type="entry name" value="PROKAR_LIPOPROTEIN"/>
    <property type="match status" value="1"/>
</dbReference>
<proteinExistence type="predicted"/>
<dbReference type="AlphaFoldDB" id="A0A517MRJ8"/>
<dbReference type="Proteomes" id="UP000319852">
    <property type="component" value="Chromosome"/>
</dbReference>
<evidence type="ECO:0000313" key="2">
    <source>
        <dbReference type="EMBL" id="QDS97512.1"/>
    </source>
</evidence>
<feature type="compositionally biased region" description="Low complexity" evidence="1">
    <location>
        <begin position="95"/>
        <end position="107"/>
    </location>
</feature>
<protein>
    <submittedName>
        <fullName evidence="2">Uncharacterized protein</fullName>
    </submittedName>
</protein>
<dbReference type="OrthoDB" id="282621at2"/>
<sequence>MNQSKLPRQTLFQQAIACVGALSIGALSLSASGCRSVDNAQVDVLERHSREQEDYIYELEDYLLEYSEKLRDCRCNNPQHAASSAPAFTSDPAFSSQSTPSDSPTPTKGSRPPLAEPELADDTPMHIDDNDLPEPTPAESVPEEAIPTPEPIERGSIEPEPIEPQPIIPEEMEVPDFEIEPTSSTQATRSQRVATTTRGGGNRLLIPDPANYASAEETLDGETGEPETERAQFVVRADAERTEQYQSPMDNQEEPQRLVADHLKVRRLLRGPGEELEANAEGLLVVVEALTDVNEPVDAVGELSVMVLTAAENSPSGEQQRFQRWDFTADEAAAAWQSTSLGDGLHLELPISRGQLPSEPLELWVRLVREDGSKLLTKLPFRQPELATLAEVESELFADDGASRQEFAAQDNQLFELAEHEVPTDVEGQYEGIQYDGNVVQAFASEPIDNGETSTSQWRNSKAARTNPEPGGYASTKDRRIARWSPGKPMANSTSTTIVNPLRESPTESKPSSAPSATRWKPFD</sequence>
<dbReference type="KEGG" id="amob:HG15A2_07740"/>
<evidence type="ECO:0000313" key="3">
    <source>
        <dbReference type="Proteomes" id="UP000319852"/>
    </source>
</evidence>
<feature type="compositionally biased region" description="Polar residues" evidence="1">
    <location>
        <begin position="181"/>
        <end position="197"/>
    </location>
</feature>
<feature type="compositionally biased region" description="Acidic residues" evidence="1">
    <location>
        <begin position="170"/>
        <end position="179"/>
    </location>
</feature>
<gene>
    <name evidence="2" type="ORF">HG15A2_07740</name>
</gene>
<dbReference type="EMBL" id="CP036263">
    <property type="protein sequence ID" value="QDS97512.1"/>
    <property type="molecule type" value="Genomic_DNA"/>
</dbReference>
<dbReference type="RefSeq" id="WP_145057952.1">
    <property type="nucleotide sequence ID" value="NZ_CP036263.1"/>
</dbReference>
<name>A0A517MRJ8_9BACT</name>
<keyword evidence="3" id="KW-1185">Reference proteome</keyword>
<reference evidence="2 3" key="1">
    <citation type="submission" date="2019-02" db="EMBL/GenBank/DDBJ databases">
        <title>Deep-cultivation of Planctomycetes and their phenomic and genomic characterization uncovers novel biology.</title>
        <authorList>
            <person name="Wiegand S."/>
            <person name="Jogler M."/>
            <person name="Boedeker C."/>
            <person name="Pinto D."/>
            <person name="Vollmers J."/>
            <person name="Rivas-Marin E."/>
            <person name="Kohn T."/>
            <person name="Peeters S.H."/>
            <person name="Heuer A."/>
            <person name="Rast P."/>
            <person name="Oberbeckmann S."/>
            <person name="Bunk B."/>
            <person name="Jeske O."/>
            <person name="Meyerdierks A."/>
            <person name="Storesund J.E."/>
            <person name="Kallscheuer N."/>
            <person name="Luecker S."/>
            <person name="Lage O.M."/>
            <person name="Pohl T."/>
            <person name="Merkel B.J."/>
            <person name="Hornburger P."/>
            <person name="Mueller R.-W."/>
            <person name="Bruemmer F."/>
            <person name="Labrenz M."/>
            <person name="Spormann A.M."/>
            <person name="Op den Camp H."/>
            <person name="Overmann J."/>
            <person name="Amann R."/>
            <person name="Jetten M.S.M."/>
            <person name="Mascher T."/>
            <person name="Medema M.H."/>
            <person name="Devos D.P."/>
            <person name="Kaster A.-K."/>
            <person name="Ovreas L."/>
            <person name="Rohde M."/>
            <person name="Galperin M.Y."/>
            <person name="Jogler C."/>
        </authorList>
    </citation>
    <scope>NUCLEOTIDE SEQUENCE [LARGE SCALE GENOMIC DNA]</scope>
    <source>
        <strain evidence="2 3">HG15A2</strain>
    </source>
</reference>
<accession>A0A517MRJ8</accession>
<evidence type="ECO:0000256" key="1">
    <source>
        <dbReference type="SAM" id="MobiDB-lite"/>
    </source>
</evidence>
<organism evidence="2 3">
    <name type="scientific">Adhaeretor mobilis</name>
    <dbReference type="NCBI Taxonomy" id="1930276"/>
    <lineage>
        <taxon>Bacteria</taxon>
        <taxon>Pseudomonadati</taxon>
        <taxon>Planctomycetota</taxon>
        <taxon>Planctomycetia</taxon>
        <taxon>Pirellulales</taxon>
        <taxon>Lacipirellulaceae</taxon>
        <taxon>Adhaeretor</taxon>
    </lineage>
</organism>
<feature type="region of interest" description="Disordered" evidence="1">
    <location>
        <begin position="78"/>
        <end position="211"/>
    </location>
</feature>
<feature type="region of interest" description="Disordered" evidence="1">
    <location>
        <begin position="449"/>
        <end position="524"/>
    </location>
</feature>